<dbReference type="Proteomes" id="UP000467840">
    <property type="component" value="Chromosome 16"/>
</dbReference>
<feature type="region of interest" description="Disordered" evidence="1">
    <location>
        <begin position="122"/>
        <end position="151"/>
    </location>
</feature>
<evidence type="ECO:0000313" key="2">
    <source>
        <dbReference type="EMBL" id="KAF2302768.1"/>
    </source>
</evidence>
<dbReference type="EMBL" id="JAAGAX010000009">
    <property type="protein sequence ID" value="KAF2302768.1"/>
    <property type="molecule type" value="Genomic_DNA"/>
</dbReference>
<name>A0A6A6LR84_HEVBR</name>
<feature type="region of interest" description="Disordered" evidence="1">
    <location>
        <begin position="28"/>
        <end position="53"/>
    </location>
</feature>
<gene>
    <name evidence="2" type="ORF">GH714_006885</name>
</gene>
<protein>
    <submittedName>
        <fullName evidence="2">Uncharacterized protein</fullName>
    </submittedName>
</protein>
<sequence>MLTPAGEEVQIEEQIPFVDFKRRSEVRKAEDDANPGSSILTVETHGFSDGQQKRRKLIRPNFSMNESSGNVMVGSQDKKGNISQVFELPHFGIGNNVVNEQNVHFSCEEKNVEVDKDSNYERGECESCKDEEHSTSKNFEDDGSSPNHDNTVYSNFQEKSVGGIAYVALDCDGDSKKSFQNVELENKALPAADSGMMSSTTDNAYESEKLTEELGDSKGSKRHLSVESVTVEGKAFVETVSCLNMQEPSEGIGEGNGVNGELLHATAGKDCKMNFEDNVGNGNKILPVRCETMVGHSEICLSNQQSSSFQEVEDIGFTGRRPGQRNETYGIYCYIG</sequence>
<dbReference type="AlphaFoldDB" id="A0A6A6LR84"/>
<proteinExistence type="predicted"/>
<evidence type="ECO:0000256" key="1">
    <source>
        <dbReference type="SAM" id="MobiDB-lite"/>
    </source>
</evidence>
<feature type="compositionally biased region" description="Basic and acidic residues" evidence="1">
    <location>
        <begin position="122"/>
        <end position="140"/>
    </location>
</feature>
<reference evidence="2 3" key="1">
    <citation type="journal article" date="2020" name="Mol. Plant">
        <title>The Chromosome-Based Rubber Tree Genome Provides New Insights into Spurge Genome Evolution and Rubber Biosynthesis.</title>
        <authorList>
            <person name="Liu J."/>
            <person name="Shi C."/>
            <person name="Shi C.C."/>
            <person name="Li W."/>
            <person name="Zhang Q.J."/>
            <person name="Zhang Y."/>
            <person name="Li K."/>
            <person name="Lu H.F."/>
            <person name="Shi C."/>
            <person name="Zhu S.T."/>
            <person name="Xiao Z.Y."/>
            <person name="Nan H."/>
            <person name="Yue Y."/>
            <person name="Zhu X.G."/>
            <person name="Wu Y."/>
            <person name="Hong X.N."/>
            <person name="Fan G.Y."/>
            <person name="Tong Y."/>
            <person name="Zhang D."/>
            <person name="Mao C.L."/>
            <person name="Liu Y.L."/>
            <person name="Hao S.J."/>
            <person name="Liu W.Q."/>
            <person name="Lv M.Q."/>
            <person name="Zhang H.B."/>
            <person name="Liu Y."/>
            <person name="Hu-Tang G.R."/>
            <person name="Wang J.P."/>
            <person name="Wang J.H."/>
            <person name="Sun Y.H."/>
            <person name="Ni S.B."/>
            <person name="Chen W.B."/>
            <person name="Zhang X.C."/>
            <person name="Jiao Y.N."/>
            <person name="Eichler E.E."/>
            <person name="Li G.H."/>
            <person name="Liu X."/>
            <person name="Gao L.Z."/>
        </authorList>
    </citation>
    <scope>NUCLEOTIDE SEQUENCE [LARGE SCALE GENOMIC DNA]</scope>
    <source>
        <strain evidence="3">cv. GT1</strain>
        <tissue evidence="2">Leaf</tissue>
    </source>
</reference>
<keyword evidence="3" id="KW-1185">Reference proteome</keyword>
<evidence type="ECO:0000313" key="3">
    <source>
        <dbReference type="Proteomes" id="UP000467840"/>
    </source>
</evidence>
<accession>A0A6A6LR84</accession>
<comment type="caution">
    <text evidence="2">The sequence shown here is derived from an EMBL/GenBank/DDBJ whole genome shotgun (WGS) entry which is preliminary data.</text>
</comment>
<organism evidence="2 3">
    <name type="scientific">Hevea brasiliensis</name>
    <name type="common">Para rubber tree</name>
    <name type="synonym">Siphonia brasiliensis</name>
    <dbReference type="NCBI Taxonomy" id="3981"/>
    <lineage>
        <taxon>Eukaryota</taxon>
        <taxon>Viridiplantae</taxon>
        <taxon>Streptophyta</taxon>
        <taxon>Embryophyta</taxon>
        <taxon>Tracheophyta</taxon>
        <taxon>Spermatophyta</taxon>
        <taxon>Magnoliopsida</taxon>
        <taxon>eudicotyledons</taxon>
        <taxon>Gunneridae</taxon>
        <taxon>Pentapetalae</taxon>
        <taxon>rosids</taxon>
        <taxon>fabids</taxon>
        <taxon>Malpighiales</taxon>
        <taxon>Euphorbiaceae</taxon>
        <taxon>Crotonoideae</taxon>
        <taxon>Micrandreae</taxon>
        <taxon>Hevea</taxon>
    </lineage>
</organism>